<feature type="compositionally biased region" description="Acidic residues" evidence="20">
    <location>
        <begin position="492"/>
        <end position="513"/>
    </location>
</feature>
<name>A0ABP9YPQ4_9FUNG</name>
<dbReference type="PANTHER" id="PTHR23123">
    <property type="entry name" value="PHD/F-BOX CONTAINING PROTEIN"/>
    <property type="match status" value="1"/>
</dbReference>
<sequence>MEKTKELCPACQPNNTETSNEYDTWLQCDACPLWYHAKCLDIKKVDMIERFHCPNCITVHGPSTMKPKQRKSNRSQDRLNYADLNEGKAAGDERIWKKLLDVKNFRKEQFKRYKAEQVTLELLNSTGMKEPFLIEQNEPELGMKMPAPDISVHTIAKLVGKDTTIDVIDVASQSEINGWTLSRWADYFDSSERDRIRNVISLEISDTKFAEEIIRPKIVREMDWIDLVWPDHETEYPKVQLYCLMGTKDSYTDFHIDFGGSSVFYHILRGSKIFYFIEPTDKNLKKYQKWSSSSDQSTTFLGDLVKDCYSIKIKAGNTMIIPAGWIHAVYTPEDSVVIGGNFLHTINIKMQLKIHGIEEATDVPLKFRYPFYKKINWYALEKYGAWISEGKKLSIYELEGIIALAQFLREEITKENPTLNADGNVSNSTKKANQIPDIIKDPIGLTERVESLAKKALTKLEKPKNIIRLVLNVNKNTTPPSPPLPPQRDDYEYVEEEEEEEEEEENNDDDEYQEDHNTPIEYNTSIPDGYNNTIKKIRKPKKTSSPIVTNNDSSDDEDSMGTAKSKTNRSSLFANRKRSLSTNSNSSQTTTAKQRILGMINKR</sequence>
<keyword evidence="12" id="KW-0560">Oxidoreductase</keyword>
<feature type="compositionally biased region" description="Low complexity" evidence="20">
    <location>
        <begin position="581"/>
        <end position="591"/>
    </location>
</feature>
<evidence type="ECO:0000313" key="23">
    <source>
        <dbReference type="EMBL" id="GAA5808831.1"/>
    </source>
</evidence>
<feature type="region of interest" description="Disordered" evidence="20">
    <location>
        <begin position="473"/>
        <end position="603"/>
    </location>
</feature>
<comment type="subcellular location">
    <subcellularLocation>
        <location evidence="3">Nucleus</location>
    </subcellularLocation>
</comment>
<evidence type="ECO:0000259" key="22">
    <source>
        <dbReference type="PROSITE" id="PS51184"/>
    </source>
</evidence>
<dbReference type="InterPro" id="IPR050690">
    <property type="entry name" value="JHDM1_Histone_Demethylase"/>
</dbReference>
<dbReference type="EC" id="1.14.11.27" evidence="5"/>
<keyword evidence="9" id="KW-0862">Zinc</keyword>
<dbReference type="PROSITE" id="PS50016">
    <property type="entry name" value="ZF_PHD_2"/>
    <property type="match status" value="1"/>
</dbReference>
<accession>A0ABP9YPQ4</accession>
<dbReference type="SMART" id="SM00249">
    <property type="entry name" value="PHD"/>
    <property type="match status" value="1"/>
</dbReference>
<comment type="function">
    <text evidence="2">Histone demethylase that specifically demethylates 'Lys-36' of histone H3, thereby playing a central role in histone code.</text>
</comment>
<dbReference type="InterPro" id="IPR041070">
    <property type="entry name" value="JHD"/>
</dbReference>
<comment type="similarity">
    <text evidence="4">Belongs to the JHDM1 histone demethylase family.</text>
</comment>
<evidence type="ECO:0000256" key="6">
    <source>
        <dbReference type="ARBA" id="ARBA00015153"/>
    </source>
</evidence>
<evidence type="ECO:0000256" key="16">
    <source>
        <dbReference type="ARBA" id="ARBA00023242"/>
    </source>
</evidence>
<evidence type="ECO:0000256" key="18">
    <source>
        <dbReference type="ARBA" id="ARBA00047915"/>
    </source>
</evidence>
<evidence type="ECO:0000256" key="2">
    <source>
        <dbReference type="ARBA" id="ARBA00003909"/>
    </source>
</evidence>
<evidence type="ECO:0000256" key="12">
    <source>
        <dbReference type="ARBA" id="ARBA00023002"/>
    </source>
</evidence>
<dbReference type="Pfam" id="PF17811">
    <property type="entry name" value="JHD"/>
    <property type="match status" value="1"/>
</dbReference>
<dbReference type="Proteomes" id="UP001473302">
    <property type="component" value="Unassembled WGS sequence"/>
</dbReference>
<dbReference type="Pfam" id="PF00628">
    <property type="entry name" value="PHD"/>
    <property type="match status" value="1"/>
</dbReference>
<dbReference type="PROSITE" id="PS01359">
    <property type="entry name" value="ZF_PHD_1"/>
    <property type="match status" value="1"/>
</dbReference>
<dbReference type="CDD" id="cd15517">
    <property type="entry name" value="PHD_TCF19_like"/>
    <property type="match status" value="1"/>
</dbReference>
<evidence type="ECO:0000256" key="13">
    <source>
        <dbReference type="ARBA" id="ARBA00023004"/>
    </source>
</evidence>
<dbReference type="InterPro" id="IPR019787">
    <property type="entry name" value="Znf_PHD-finger"/>
</dbReference>
<dbReference type="SUPFAM" id="SSF57903">
    <property type="entry name" value="FYVE/PHD zinc finger"/>
    <property type="match status" value="1"/>
</dbReference>
<dbReference type="PROSITE" id="PS51184">
    <property type="entry name" value="JMJC"/>
    <property type="match status" value="1"/>
</dbReference>
<gene>
    <name evidence="23" type="ORF">MFLAVUS_002229</name>
</gene>
<keyword evidence="16" id="KW-0539">Nucleus</keyword>
<protein>
    <recommendedName>
        <fullName evidence="6">JmjC domain-containing histone demethylation protein 1</fullName>
        <ecNumber evidence="5">1.14.11.27</ecNumber>
    </recommendedName>
    <alternativeName>
        <fullName evidence="17">[Histone-H3]-lysine-36 demethylase 1</fullName>
    </alternativeName>
</protein>
<evidence type="ECO:0000256" key="19">
    <source>
        <dbReference type="PROSITE-ProRule" id="PRU00146"/>
    </source>
</evidence>
<keyword evidence="24" id="KW-1185">Reference proteome</keyword>
<feature type="compositionally biased region" description="Polar residues" evidence="20">
    <location>
        <begin position="562"/>
        <end position="573"/>
    </location>
</feature>
<evidence type="ECO:0000256" key="3">
    <source>
        <dbReference type="ARBA" id="ARBA00004123"/>
    </source>
</evidence>
<keyword evidence="13" id="KW-0408">Iron</keyword>
<evidence type="ECO:0000256" key="14">
    <source>
        <dbReference type="ARBA" id="ARBA00023015"/>
    </source>
</evidence>
<evidence type="ECO:0000256" key="11">
    <source>
        <dbReference type="ARBA" id="ARBA00022964"/>
    </source>
</evidence>
<keyword evidence="7" id="KW-0479">Metal-binding</keyword>
<dbReference type="Pfam" id="PF02373">
    <property type="entry name" value="JmjC"/>
    <property type="match status" value="1"/>
</dbReference>
<keyword evidence="11" id="KW-0223">Dioxygenase</keyword>
<dbReference type="InterPro" id="IPR011011">
    <property type="entry name" value="Znf_FYVE_PHD"/>
</dbReference>
<dbReference type="SMART" id="SM00558">
    <property type="entry name" value="JmjC"/>
    <property type="match status" value="1"/>
</dbReference>
<evidence type="ECO:0000256" key="4">
    <source>
        <dbReference type="ARBA" id="ARBA00008037"/>
    </source>
</evidence>
<keyword evidence="14" id="KW-0805">Transcription regulation</keyword>
<dbReference type="SUPFAM" id="SSF51197">
    <property type="entry name" value="Clavaminate synthase-like"/>
    <property type="match status" value="1"/>
</dbReference>
<dbReference type="InterPro" id="IPR019786">
    <property type="entry name" value="Zinc_finger_PHD-type_CS"/>
</dbReference>
<feature type="compositionally biased region" description="Polar residues" evidence="20">
    <location>
        <begin position="520"/>
        <end position="534"/>
    </location>
</feature>
<evidence type="ECO:0000256" key="10">
    <source>
        <dbReference type="ARBA" id="ARBA00022853"/>
    </source>
</evidence>
<evidence type="ECO:0000256" key="5">
    <source>
        <dbReference type="ARBA" id="ARBA00013246"/>
    </source>
</evidence>
<evidence type="ECO:0000313" key="24">
    <source>
        <dbReference type="Proteomes" id="UP001473302"/>
    </source>
</evidence>
<evidence type="ECO:0000256" key="15">
    <source>
        <dbReference type="ARBA" id="ARBA00023163"/>
    </source>
</evidence>
<dbReference type="InterPro" id="IPR001965">
    <property type="entry name" value="Znf_PHD"/>
</dbReference>
<comment type="caution">
    <text evidence="23">The sequence shown here is derived from an EMBL/GenBank/DDBJ whole genome shotgun (WGS) entry which is preliminary data.</text>
</comment>
<comment type="catalytic activity">
    <reaction evidence="18">
        <text>N(6),N(6)-dimethyl-L-lysyl(36)-[histone H3] + 2 2-oxoglutarate + 2 O2 = L-lysyl(36)-[histone H3] + 2 formaldehyde + 2 succinate + 2 CO2</text>
        <dbReference type="Rhea" id="RHEA:42032"/>
        <dbReference type="Rhea" id="RHEA-COMP:9785"/>
        <dbReference type="Rhea" id="RHEA-COMP:9787"/>
        <dbReference type="ChEBI" id="CHEBI:15379"/>
        <dbReference type="ChEBI" id="CHEBI:16526"/>
        <dbReference type="ChEBI" id="CHEBI:16810"/>
        <dbReference type="ChEBI" id="CHEBI:16842"/>
        <dbReference type="ChEBI" id="CHEBI:29969"/>
        <dbReference type="ChEBI" id="CHEBI:30031"/>
        <dbReference type="ChEBI" id="CHEBI:61976"/>
        <dbReference type="EC" id="1.14.11.27"/>
    </reaction>
</comment>
<evidence type="ECO:0000256" key="8">
    <source>
        <dbReference type="ARBA" id="ARBA00022771"/>
    </source>
</evidence>
<proteinExistence type="inferred from homology"/>
<dbReference type="Gene3D" id="2.60.120.650">
    <property type="entry name" value="Cupin"/>
    <property type="match status" value="1"/>
</dbReference>
<feature type="domain" description="PHD-type" evidence="21">
    <location>
        <begin position="5"/>
        <end position="59"/>
    </location>
</feature>
<evidence type="ECO:0000256" key="7">
    <source>
        <dbReference type="ARBA" id="ARBA00022723"/>
    </source>
</evidence>
<feature type="domain" description="JmjC" evidence="22">
    <location>
        <begin position="198"/>
        <end position="359"/>
    </location>
</feature>
<evidence type="ECO:0000256" key="1">
    <source>
        <dbReference type="ARBA" id="ARBA00001954"/>
    </source>
</evidence>
<keyword evidence="10" id="KW-0156">Chromatin regulator</keyword>
<keyword evidence="8 19" id="KW-0863">Zinc-finger</keyword>
<feature type="compositionally biased region" description="Polar residues" evidence="20">
    <location>
        <begin position="543"/>
        <end position="552"/>
    </location>
</feature>
<comment type="cofactor">
    <cofactor evidence="1">
        <name>Fe(2+)</name>
        <dbReference type="ChEBI" id="CHEBI:29033"/>
    </cofactor>
</comment>
<reference evidence="23 24" key="1">
    <citation type="submission" date="2024-04" db="EMBL/GenBank/DDBJ databases">
        <title>genome sequences of Mucor flavus KT1a and Helicostylum pulchrum KT1b strains isolated from the surface of a dry-aged beef.</title>
        <authorList>
            <person name="Toyotome T."/>
            <person name="Hosono M."/>
            <person name="Torimaru M."/>
            <person name="Fukuda K."/>
            <person name="Mikami N."/>
        </authorList>
    </citation>
    <scope>NUCLEOTIDE SEQUENCE [LARGE SCALE GENOMIC DNA]</scope>
    <source>
        <strain evidence="23 24">KT1a</strain>
    </source>
</reference>
<evidence type="ECO:0000256" key="17">
    <source>
        <dbReference type="ARBA" id="ARBA00031083"/>
    </source>
</evidence>
<dbReference type="EMBL" id="BAABUK010000003">
    <property type="protein sequence ID" value="GAA5808831.1"/>
    <property type="molecule type" value="Genomic_DNA"/>
</dbReference>
<evidence type="ECO:0000256" key="20">
    <source>
        <dbReference type="SAM" id="MobiDB-lite"/>
    </source>
</evidence>
<evidence type="ECO:0000259" key="21">
    <source>
        <dbReference type="PROSITE" id="PS50016"/>
    </source>
</evidence>
<organism evidence="23 24">
    <name type="scientific">Mucor flavus</name>
    <dbReference type="NCBI Taxonomy" id="439312"/>
    <lineage>
        <taxon>Eukaryota</taxon>
        <taxon>Fungi</taxon>
        <taxon>Fungi incertae sedis</taxon>
        <taxon>Mucoromycota</taxon>
        <taxon>Mucoromycotina</taxon>
        <taxon>Mucoromycetes</taxon>
        <taxon>Mucorales</taxon>
        <taxon>Mucorineae</taxon>
        <taxon>Mucoraceae</taxon>
        <taxon>Mucor</taxon>
    </lineage>
</organism>
<dbReference type="InterPro" id="IPR003347">
    <property type="entry name" value="JmjC_dom"/>
</dbReference>
<keyword evidence="15" id="KW-0804">Transcription</keyword>
<evidence type="ECO:0000256" key="9">
    <source>
        <dbReference type="ARBA" id="ARBA00022833"/>
    </source>
</evidence>